<accession>A0A437SWD3</accession>
<sequence length="87" mass="10222">MKITDSNFKNTCLLRTNGTDYWVNLEAAVIKNLMTNWQFLKVPTLELIKNNNVLNLKEDKCWIKSSEIEAIEDYTSFAPQLKQMFNF</sequence>
<dbReference type="AlphaFoldDB" id="A0A437SWD3"/>
<organism evidence="1 2">
    <name type="scientific">Lactobacillus xujianguonis</name>
    <dbReference type="NCBI Taxonomy" id="2495899"/>
    <lineage>
        <taxon>Bacteria</taxon>
        <taxon>Bacillati</taxon>
        <taxon>Bacillota</taxon>
        <taxon>Bacilli</taxon>
        <taxon>Lactobacillales</taxon>
        <taxon>Lactobacillaceae</taxon>
        <taxon>Lactobacillus</taxon>
    </lineage>
</organism>
<keyword evidence="2" id="KW-1185">Reference proteome</keyword>
<protein>
    <submittedName>
        <fullName evidence="1">Uncharacterized protein</fullName>
    </submittedName>
</protein>
<name>A0A437SWD3_9LACO</name>
<gene>
    <name evidence="1" type="ORF">EJK17_03310</name>
</gene>
<evidence type="ECO:0000313" key="1">
    <source>
        <dbReference type="EMBL" id="RVU71236.1"/>
    </source>
</evidence>
<dbReference type="Proteomes" id="UP000288291">
    <property type="component" value="Unassembled WGS sequence"/>
</dbReference>
<comment type="caution">
    <text evidence="1">The sequence shown here is derived from an EMBL/GenBank/DDBJ whole genome shotgun (WGS) entry which is preliminary data.</text>
</comment>
<proteinExistence type="predicted"/>
<reference evidence="1 2" key="1">
    <citation type="submission" date="2018-12" db="EMBL/GenBank/DDBJ databases">
        <authorList>
            <person name="Meng J."/>
        </authorList>
    </citation>
    <scope>NUCLEOTIDE SEQUENCE [LARGE SCALE GENOMIC DNA]</scope>
    <source>
        <strain evidence="1 2">HT111-2</strain>
    </source>
</reference>
<evidence type="ECO:0000313" key="2">
    <source>
        <dbReference type="Proteomes" id="UP000288291"/>
    </source>
</evidence>
<dbReference type="RefSeq" id="WP_103661081.1">
    <property type="nucleotide sequence ID" value="NZ_ML136875.1"/>
</dbReference>
<dbReference type="EMBL" id="RXIA01000006">
    <property type="protein sequence ID" value="RVU71236.1"/>
    <property type="molecule type" value="Genomic_DNA"/>
</dbReference>